<comment type="caution">
    <text evidence="2">The sequence shown here is derived from an EMBL/GenBank/DDBJ whole genome shotgun (WGS) entry which is preliminary data.</text>
</comment>
<dbReference type="Gene3D" id="1.20.1290.10">
    <property type="entry name" value="AhpD-like"/>
    <property type="match status" value="1"/>
</dbReference>
<sequence length="170" mass="18246">MTTATDTDTQQDGLRSRLPNPAALIPELGQIGGVLFKATGNGSIPQTTISLVQLRAGQIAGNTYLTVLHTGNLRKAGEREERITAVASWRDAPYFTDAERVALALVEAVLTPNPHGERVPDELYAEASAHYDDKALATLVMAIGQVCFFIPLAVIGKPLPGLSPAEQWRE</sequence>
<evidence type="ECO:0000313" key="2">
    <source>
        <dbReference type="EMBL" id="GAA4070640.1"/>
    </source>
</evidence>
<dbReference type="PANTHER" id="PTHR34846">
    <property type="entry name" value="4-CARBOXYMUCONOLACTONE DECARBOXYLASE FAMILY PROTEIN (AFU_ORTHOLOGUE AFUA_6G11590)"/>
    <property type="match status" value="1"/>
</dbReference>
<feature type="domain" description="Carboxymuconolactone decarboxylase-like" evidence="1">
    <location>
        <begin position="36"/>
        <end position="107"/>
    </location>
</feature>
<dbReference type="SUPFAM" id="SSF69118">
    <property type="entry name" value="AhpD-like"/>
    <property type="match status" value="1"/>
</dbReference>
<name>A0ABP7VMR1_9ACTN</name>
<evidence type="ECO:0000259" key="1">
    <source>
        <dbReference type="Pfam" id="PF02627"/>
    </source>
</evidence>
<gene>
    <name evidence="2" type="ORF">GCM10022214_27890</name>
</gene>
<dbReference type="InterPro" id="IPR029032">
    <property type="entry name" value="AhpD-like"/>
</dbReference>
<dbReference type="EMBL" id="BAAAZG010000016">
    <property type="protein sequence ID" value="GAA4070640.1"/>
    <property type="molecule type" value="Genomic_DNA"/>
</dbReference>
<dbReference type="Pfam" id="PF02627">
    <property type="entry name" value="CMD"/>
    <property type="match status" value="1"/>
</dbReference>
<keyword evidence="3" id="KW-1185">Reference proteome</keyword>
<dbReference type="PANTHER" id="PTHR34846:SF10">
    <property type="entry name" value="CYTOPLASMIC PROTEIN"/>
    <property type="match status" value="1"/>
</dbReference>
<dbReference type="RefSeq" id="WP_344946228.1">
    <property type="nucleotide sequence ID" value="NZ_BAAAZG010000016.1"/>
</dbReference>
<dbReference type="InterPro" id="IPR003779">
    <property type="entry name" value="CMD-like"/>
</dbReference>
<dbReference type="Proteomes" id="UP001500683">
    <property type="component" value="Unassembled WGS sequence"/>
</dbReference>
<accession>A0ABP7VMR1</accession>
<proteinExistence type="predicted"/>
<protein>
    <submittedName>
        <fullName evidence="2">Carboxymuconolactone decarboxylase family protein</fullName>
    </submittedName>
</protein>
<reference evidence="3" key="1">
    <citation type="journal article" date="2019" name="Int. J. Syst. Evol. Microbiol.">
        <title>The Global Catalogue of Microorganisms (GCM) 10K type strain sequencing project: providing services to taxonomists for standard genome sequencing and annotation.</title>
        <authorList>
            <consortium name="The Broad Institute Genomics Platform"/>
            <consortium name="The Broad Institute Genome Sequencing Center for Infectious Disease"/>
            <person name="Wu L."/>
            <person name="Ma J."/>
        </authorList>
    </citation>
    <scope>NUCLEOTIDE SEQUENCE [LARGE SCALE GENOMIC DNA]</scope>
    <source>
        <strain evidence="3">JCM 16702</strain>
    </source>
</reference>
<organism evidence="2 3">
    <name type="scientific">Actinomadura miaoliensis</name>
    <dbReference type="NCBI Taxonomy" id="430685"/>
    <lineage>
        <taxon>Bacteria</taxon>
        <taxon>Bacillati</taxon>
        <taxon>Actinomycetota</taxon>
        <taxon>Actinomycetes</taxon>
        <taxon>Streptosporangiales</taxon>
        <taxon>Thermomonosporaceae</taxon>
        <taxon>Actinomadura</taxon>
    </lineage>
</organism>
<evidence type="ECO:0000313" key="3">
    <source>
        <dbReference type="Proteomes" id="UP001500683"/>
    </source>
</evidence>